<evidence type="ECO:0000259" key="1">
    <source>
        <dbReference type="Pfam" id="PF06812"/>
    </source>
</evidence>
<keyword evidence="3" id="KW-1185">Reference proteome</keyword>
<dbReference type="PATRIC" id="fig|573737.6.peg.1251"/>
<accession>A0A0E3YAM2</accession>
<dbReference type="InterPro" id="IPR017739">
    <property type="entry name" value="T6SS-assoc_VCA0119"/>
</dbReference>
<dbReference type="Pfam" id="PF06812">
    <property type="entry name" value="ImpA_N"/>
    <property type="match status" value="1"/>
</dbReference>
<dbReference type="PANTHER" id="PTHR37024:SF5">
    <property type="entry name" value="IMPA N-TERMINAL DOMAIN-CONTAINING PROTEIN"/>
    <property type="match status" value="1"/>
</dbReference>
<evidence type="ECO:0000313" key="3">
    <source>
        <dbReference type="Proteomes" id="UP000035050"/>
    </source>
</evidence>
<evidence type="ECO:0000313" key="2">
    <source>
        <dbReference type="EMBL" id="AKC68537.1"/>
    </source>
</evidence>
<feature type="domain" description="ImpA N-terminal" evidence="1">
    <location>
        <begin position="31"/>
        <end position="135"/>
    </location>
</feature>
<gene>
    <name evidence="2" type="ORF">MB84_02360</name>
</gene>
<organism evidence="2 3">
    <name type="scientific">Pandoraea oxalativorans</name>
    <dbReference type="NCBI Taxonomy" id="573737"/>
    <lineage>
        <taxon>Bacteria</taxon>
        <taxon>Pseudomonadati</taxon>
        <taxon>Pseudomonadota</taxon>
        <taxon>Betaproteobacteria</taxon>
        <taxon>Burkholderiales</taxon>
        <taxon>Burkholderiaceae</taxon>
        <taxon>Pandoraea</taxon>
    </lineage>
</organism>
<dbReference type="Proteomes" id="UP000035050">
    <property type="component" value="Chromosome"/>
</dbReference>
<dbReference type="Pfam" id="PF16989">
    <property type="entry name" value="T6SS_VasJ"/>
    <property type="match status" value="1"/>
</dbReference>
<name>A0A0E3YAM2_9BURK</name>
<protein>
    <submittedName>
        <fullName evidence="2">Type VI secretion system ImpA domain-containing protein</fullName>
    </submittedName>
</protein>
<dbReference type="HOGENOM" id="CLU_026423_0_0_4"/>
<proteinExistence type="predicted"/>
<dbReference type="AlphaFoldDB" id="A0A0E3YAM2"/>
<dbReference type="NCBIfam" id="TIGR03362">
    <property type="entry name" value="VI_chp_7"/>
    <property type="match status" value="1"/>
</dbReference>
<dbReference type="RefSeq" id="WP_046289968.1">
    <property type="nucleotide sequence ID" value="NZ_CP011253.3"/>
</dbReference>
<dbReference type="EMBL" id="CP011253">
    <property type="protein sequence ID" value="AKC68537.1"/>
    <property type="molecule type" value="Genomic_DNA"/>
</dbReference>
<dbReference type="OrthoDB" id="1522895at2"/>
<reference evidence="2" key="1">
    <citation type="submission" date="2016-06" db="EMBL/GenBank/DDBJ databases">
        <title>Pandoraea oxalativorans DSM 23570 Genome Sequencing.</title>
        <authorList>
            <person name="Ee R."/>
            <person name="Lim Y.-L."/>
            <person name="Yong D."/>
            <person name="Yin W.-F."/>
            <person name="Chan K.-G."/>
        </authorList>
    </citation>
    <scope>NUCLEOTIDE SEQUENCE</scope>
    <source>
        <strain evidence="2">DSM 23570</strain>
    </source>
</reference>
<dbReference type="PANTHER" id="PTHR37024">
    <property type="entry name" value="TYPE VI SECRETION SYSTEM DUF2094 AND IMPA-RELATED DOMAIN PROTEIN"/>
    <property type="match status" value="1"/>
</dbReference>
<dbReference type="InterPro" id="IPR010657">
    <property type="entry name" value="ImpA_N"/>
</dbReference>
<sequence length="532" mass="58915">MLAGLLNRLIPSIRHAEQFARARLDTWNAWLRPISETAPAGRDPGYEDAFFIIKDESGKLGGIDDTVIVDHCERLVVEIGKDLRVAGYYALARMRRDGTGGFTDGLELIAALVDRFGETVLPARVEARKGALEMLVTPRTFECLSTFDRFADEDRERALAALDVLLGHVGKWSENVRPNLQPLVALLESKDVGDTPHAAKRAAPATTEAAPISSAMRAVKAIASSHDLLDQARAMANWLRDREGGYLSAARLVRSVRWDTLQELPPADNNGRTRLPPPRAELRQHLKRLVLQRQWTEILERVEDAYVQDANHFWFDLQYFQHLALEHAGHPYGGWRDILRTDVALLLERLPDIERLTFDDRTPFADDATLDWLATHAVVRNLAAGESPAPLPVSLSSSGESTGDWSEIEAQAHEKANAEGLDAAIAWLDALPGVTSQRHRFLQRLLMASVAEQAGRADATVALLTELDASARAVSVTQWEPYLAFHVKQQLVRGLKTAAARKDADHIALARRIAELQAEMTVLDPARALTNA</sequence>
<dbReference type="KEGG" id="pox:MB84_02360"/>